<evidence type="ECO:0000313" key="4">
    <source>
        <dbReference type="Proteomes" id="UP000465601"/>
    </source>
</evidence>
<reference evidence="3 4" key="1">
    <citation type="submission" date="2019-10" db="EMBL/GenBank/DDBJ databases">
        <title>Alkaliphilus serpentinus sp. nov. and Alkaliphilus pronyensis sp. nov., two novel anaerobic alkaliphilic species isolated from the serpentinized-hosted hydrothermal field of the Prony Bay (New Caledonia).</title>
        <authorList>
            <person name="Postec A."/>
        </authorList>
    </citation>
    <scope>NUCLEOTIDE SEQUENCE [LARGE SCALE GENOMIC DNA]</scope>
    <source>
        <strain evidence="3 4">LacT</strain>
    </source>
</reference>
<evidence type="ECO:0000259" key="2">
    <source>
        <dbReference type="Pfam" id="PF01636"/>
    </source>
</evidence>
<dbReference type="Pfam" id="PF01636">
    <property type="entry name" value="APH"/>
    <property type="match status" value="1"/>
</dbReference>
<dbReference type="InterPro" id="IPR002575">
    <property type="entry name" value="Aminoglycoside_PTrfase"/>
</dbReference>
<keyword evidence="3" id="KW-0808">Transferase</keyword>
<protein>
    <submittedName>
        <fullName evidence="3">Phosphotransferase</fullName>
    </submittedName>
</protein>
<dbReference type="EMBL" id="WBZB01000013">
    <property type="protein sequence ID" value="KAB3531534.1"/>
    <property type="molecule type" value="Genomic_DNA"/>
</dbReference>
<dbReference type="Gene3D" id="3.90.1200.10">
    <property type="match status" value="1"/>
</dbReference>
<comment type="similarity">
    <text evidence="1">Belongs to the pseudomonas-type ThrB family.</text>
</comment>
<dbReference type="PANTHER" id="PTHR21064">
    <property type="entry name" value="AMINOGLYCOSIDE PHOSPHOTRANSFERASE DOMAIN-CONTAINING PROTEIN-RELATED"/>
    <property type="match status" value="1"/>
</dbReference>
<comment type="caution">
    <text evidence="3">The sequence shown here is derived from an EMBL/GenBank/DDBJ whole genome shotgun (WGS) entry which is preliminary data.</text>
</comment>
<dbReference type="Proteomes" id="UP000465601">
    <property type="component" value="Unassembled WGS sequence"/>
</dbReference>
<dbReference type="AlphaFoldDB" id="A0A833MEN4"/>
<feature type="domain" description="Aminoglycoside phosphotransferase" evidence="2">
    <location>
        <begin position="44"/>
        <end position="269"/>
    </location>
</feature>
<dbReference type="PANTHER" id="PTHR21064:SF6">
    <property type="entry name" value="AMINOGLYCOSIDE PHOSPHOTRANSFERASE DOMAIN-CONTAINING PROTEIN"/>
    <property type="match status" value="1"/>
</dbReference>
<dbReference type="OrthoDB" id="4030632at2"/>
<evidence type="ECO:0000256" key="1">
    <source>
        <dbReference type="ARBA" id="ARBA00038240"/>
    </source>
</evidence>
<evidence type="ECO:0000313" key="3">
    <source>
        <dbReference type="EMBL" id="KAB3531534.1"/>
    </source>
</evidence>
<keyword evidence="4" id="KW-1185">Reference proteome</keyword>
<dbReference type="InterPro" id="IPR011009">
    <property type="entry name" value="Kinase-like_dom_sf"/>
</dbReference>
<proteinExistence type="inferred from homology"/>
<accession>A0A833MEN4</accession>
<organism evidence="3 4">
    <name type="scientific">Alkaliphilus serpentinus</name>
    <dbReference type="NCBI Taxonomy" id="1482731"/>
    <lineage>
        <taxon>Bacteria</taxon>
        <taxon>Bacillati</taxon>
        <taxon>Bacillota</taxon>
        <taxon>Clostridia</taxon>
        <taxon>Peptostreptococcales</taxon>
        <taxon>Natronincolaceae</taxon>
        <taxon>Alkaliphilus</taxon>
    </lineage>
</organism>
<dbReference type="InterPro" id="IPR050249">
    <property type="entry name" value="Pseudomonas-type_ThrB"/>
</dbReference>
<dbReference type="GO" id="GO:0019202">
    <property type="term" value="F:amino acid kinase activity"/>
    <property type="evidence" value="ECO:0007669"/>
    <property type="project" value="TreeGrafter"/>
</dbReference>
<gene>
    <name evidence="3" type="ORF">F8153_04995</name>
</gene>
<sequence>MRNGKLLKLKYLFDNRDLAEMILKNWNYDTEETTDLLKYFRISSNAVYPFKRDGAVNFLRFTPQEEGSEEGILAEIDYINFLKGKGYPVVEVIPSKVGKSLEIVDTPWGRYFAVAFKGVPGKQISRLELTEDMIYGWGKALGQLHGHSVEFKTADDIRVDWRQKLIWMEEELKECPQEASARKEVELLGNFLSKLPVTKENFGLIHYDFEADNLFYEEATGRYYPIDFDDSVYHWFVMDIVQAIDSVTEDMPSERHETAKEIFLRGYRSVKIIDDEILKHSEAFRRYANLYGYIRCLRSIGESWSNEPDWMVSLRQHFKKSMERESQNFGKIL</sequence>
<dbReference type="SUPFAM" id="SSF56112">
    <property type="entry name" value="Protein kinase-like (PK-like)"/>
    <property type="match status" value="1"/>
</dbReference>
<name>A0A833MEN4_9FIRM</name>